<comment type="caution">
    <text evidence="1">The sequence shown here is derived from an EMBL/GenBank/DDBJ whole genome shotgun (WGS) entry which is preliminary data.</text>
</comment>
<protein>
    <submittedName>
        <fullName evidence="1">Uncharacterized protein</fullName>
    </submittedName>
</protein>
<dbReference type="Proteomes" id="UP001296706">
    <property type="component" value="Unassembled WGS sequence"/>
</dbReference>
<keyword evidence="2" id="KW-1185">Reference proteome</keyword>
<evidence type="ECO:0000313" key="1">
    <source>
        <dbReference type="EMBL" id="NMH78808.1"/>
    </source>
</evidence>
<dbReference type="EMBL" id="JAAXKY010000052">
    <property type="protein sequence ID" value="NMH78808.1"/>
    <property type="molecule type" value="Genomic_DNA"/>
</dbReference>
<evidence type="ECO:0000313" key="2">
    <source>
        <dbReference type="Proteomes" id="UP001296706"/>
    </source>
</evidence>
<name>A0ABX1REJ3_9PSEU</name>
<reference evidence="1 2" key="1">
    <citation type="submission" date="2020-04" db="EMBL/GenBank/DDBJ databases">
        <authorList>
            <person name="Klaysubun C."/>
            <person name="Duangmal K."/>
            <person name="Lipun K."/>
        </authorList>
    </citation>
    <scope>NUCLEOTIDE SEQUENCE [LARGE SCALE GENOMIC DNA]</scope>
    <source>
        <strain evidence="1 2">JCM 11839</strain>
    </source>
</reference>
<accession>A0ABX1REJ3</accession>
<dbReference type="RefSeq" id="WP_169396876.1">
    <property type="nucleotide sequence ID" value="NZ_BAAAJH010000034.1"/>
</dbReference>
<gene>
    <name evidence="1" type="ORF">HF577_17165</name>
</gene>
<organism evidence="1 2">
    <name type="scientific">Pseudonocardia xinjiangensis</name>
    <dbReference type="NCBI Taxonomy" id="75289"/>
    <lineage>
        <taxon>Bacteria</taxon>
        <taxon>Bacillati</taxon>
        <taxon>Actinomycetota</taxon>
        <taxon>Actinomycetes</taxon>
        <taxon>Pseudonocardiales</taxon>
        <taxon>Pseudonocardiaceae</taxon>
        <taxon>Pseudonocardia</taxon>
    </lineage>
</organism>
<sequence length="79" mass="8116">MTAQRVTVSLPPEILEEAQAAVAGGAAKSLSAFVADALESKLSRARALAILERALGGRPPQEVIDAVRRDLGLPSVPAA</sequence>
<proteinExistence type="predicted"/>
<dbReference type="NCBIfam" id="NF041551">
    <property type="entry name" value="YlcI_YnfO_N"/>
    <property type="match status" value="1"/>
</dbReference>